<dbReference type="InParanoid" id="A0A1Y2GCN4"/>
<organism evidence="2 3">
    <name type="scientific">Lobosporangium transversale</name>
    <dbReference type="NCBI Taxonomy" id="64571"/>
    <lineage>
        <taxon>Eukaryota</taxon>
        <taxon>Fungi</taxon>
        <taxon>Fungi incertae sedis</taxon>
        <taxon>Mucoromycota</taxon>
        <taxon>Mortierellomycotina</taxon>
        <taxon>Mortierellomycetes</taxon>
        <taxon>Mortierellales</taxon>
        <taxon>Mortierellaceae</taxon>
        <taxon>Lobosporangium</taxon>
    </lineage>
</organism>
<name>A0A1Y2GCN4_9FUNG</name>
<accession>A0A1Y2GCN4</accession>
<feature type="chain" id="PRO_5013254486" evidence="1">
    <location>
        <begin position="24"/>
        <end position="70"/>
    </location>
</feature>
<comment type="caution">
    <text evidence="2">The sequence shown here is derived from an EMBL/GenBank/DDBJ whole genome shotgun (WGS) entry which is preliminary data.</text>
</comment>
<evidence type="ECO:0000256" key="1">
    <source>
        <dbReference type="SAM" id="SignalP"/>
    </source>
</evidence>
<dbReference type="Proteomes" id="UP000193648">
    <property type="component" value="Unassembled WGS sequence"/>
</dbReference>
<evidence type="ECO:0000313" key="3">
    <source>
        <dbReference type="Proteomes" id="UP000193648"/>
    </source>
</evidence>
<protein>
    <submittedName>
        <fullName evidence="2">Uncharacterized protein</fullName>
    </submittedName>
</protein>
<proteinExistence type="predicted"/>
<dbReference type="GeneID" id="33567666"/>
<sequence length="70" mass="7448">MFSNNTITVVIIIALTAMTSVSSISCQDQASPSRGVFCVGASDPCPRGYRTIAIDYDDPSPCLKGERCCI</sequence>
<keyword evidence="3" id="KW-1185">Reference proteome</keyword>
<feature type="signal peptide" evidence="1">
    <location>
        <begin position="1"/>
        <end position="23"/>
    </location>
</feature>
<keyword evidence="1" id="KW-0732">Signal</keyword>
<dbReference type="RefSeq" id="XP_021876425.1">
    <property type="nucleotide sequence ID" value="XM_022025823.1"/>
</dbReference>
<dbReference type="EMBL" id="MCFF01000059">
    <property type="protein sequence ID" value="ORZ04211.1"/>
    <property type="molecule type" value="Genomic_DNA"/>
</dbReference>
<gene>
    <name evidence="2" type="ORF">BCR41DRAFT_363038</name>
</gene>
<reference evidence="2 3" key="1">
    <citation type="submission" date="2016-07" db="EMBL/GenBank/DDBJ databases">
        <title>Pervasive Adenine N6-methylation of Active Genes in Fungi.</title>
        <authorList>
            <consortium name="DOE Joint Genome Institute"/>
            <person name="Mondo S.J."/>
            <person name="Dannebaum R.O."/>
            <person name="Kuo R.C."/>
            <person name="Labutti K."/>
            <person name="Haridas S."/>
            <person name="Kuo A."/>
            <person name="Salamov A."/>
            <person name="Ahrendt S.R."/>
            <person name="Lipzen A."/>
            <person name="Sullivan W."/>
            <person name="Andreopoulos W.B."/>
            <person name="Clum A."/>
            <person name="Lindquist E."/>
            <person name="Daum C."/>
            <person name="Ramamoorthy G.K."/>
            <person name="Gryganskyi A."/>
            <person name="Culley D."/>
            <person name="Magnuson J.K."/>
            <person name="James T.Y."/>
            <person name="O'Malley M.A."/>
            <person name="Stajich J.E."/>
            <person name="Spatafora J.W."/>
            <person name="Visel A."/>
            <person name="Grigoriev I.V."/>
        </authorList>
    </citation>
    <scope>NUCLEOTIDE SEQUENCE [LARGE SCALE GENOMIC DNA]</scope>
    <source>
        <strain evidence="2 3">NRRL 3116</strain>
    </source>
</reference>
<dbReference type="AlphaFoldDB" id="A0A1Y2GCN4"/>
<evidence type="ECO:0000313" key="2">
    <source>
        <dbReference type="EMBL" id="ORZ04211.1"/>
    </source>
</evidence>